<keyword evidence="1" id="KW-0472">Membrane</keyword>
<protein>
    <recommendedName>
        <fullName evidence="1">MICOS complex subunit MIC13</fullName>
    </recommendedName>
</protein>
<keyword evidence="4" id="KW-1185">Reference proteome</keyword>
<reference evidence="4 5" key="1">
    <citation type="submission" date="2020-04" db="EMBL/GenBank/DDBJ databases">
        <authorList>
            <person name="Wallbank WR R."/>
            <person name="Pardo Diaz C."/>
            <person name="Kozak K."/>
            <person name="Martin S."/>
            <person name="Jiggins C."/>
            <person name="Moest M."/>
            <person name="Warren A I."/>
            <person name="Byers J.R.P. K."/>
            <person name="Montejo-Kovacevich G."/>
            <person name="Yen C E."/>
        </authorList>
    </citation>
    <scope>NUCLEOTIDE SEQUENCE [LARGE SCALE GENOMIC DNA]</scope>
</reference>
<dbReference type="EMBL" id="CADEBD010000344">
    <property type="protein sequence ID" value="CAB3248680.1"/>
    <property type="molecule type" value="Genomic_DNA"/>
</dbReference>
<keyword evidence="1" id="KW-0496">Mitochondrion</keyword>
<evidence type="ECO:0000313" key="2">
    <source>
        <dbReference type="EMBL" id="CAB3246347.1"/>
    </source>
</evidence>
<dbReference type="InterPro" id="IPR026769">
    <property type="entry name" value="Mic13"/>
</dbReference>
<evidence type="ECO:0000313" key="4">
    <source>
        <dbReference type="Proteomes" id="UP000494106"/>
    </source>
</evidence>
<gene>
    <name evidence="2" type="ORF">APLA_LOCUS10838</name>
    <name evidence="3" type="ORF">APLA_LOCUS12475</name>
</gene>
<evidence type="ECO:0000256" key="1">
    <source>
        <dbReference type="RuleBase" id="RU363009"/>
    </source>
</evidence>
<name>A0A8S1AHH9_ARCPL</name>
<sequence length="204" mass="23658">MCDKNRVSCDVCRTINLAKHVKQPKPEMHIYDKCTPVQKFVCPTVTELPLKPTCIKICTKEEYKIRKTGHKPLQYKPPYYGHGKCMYAVKAGILAGSIYFTYTQGIWGDQREVTECLRRWSEYIRSLNTRRPPTFDHCGNVIKKDSVDSLLAPVYNLYKSFVTTCFSGVVKVPLLIKCAYLEYLKELERKHADAVKERQIRKRA</sequence>
<dbReference type="GO" id="GO:0061617">
    <property type="term" value="C:MICOS complex"/>
    <property type="evidence" value="ECO:0007669"/>
    <property type="project" value="UniProtKB-UniRule"/>
</dbReference>
<evidence type="ECO:0000313" key="3">
    <source>
        <dbReference type="EMBL" id="CAB3248680.1"/>
    </source>
</evidence>
<accession>A0A8S1AHH9</accession>
<dbReference type="AlphaFoldDB" id="A0A8S1AHH9"/>
<comment type="subcellular location">
    <subcellularLocation>
        <location evidence="1">Mitochondrion inner membrane</location>
        <topology evidence="1">Single-pass membrane protein</topology>
    </subcellularLocation>
</comment>
<dbReference type="Proteomes" id="UP000494106">
    <property type="component" value="Unassembled WGS sequence"/>
</dbReference>
<organism evidence="3 5">
    <name type="scientific">Arctia plantaginis</name>
    <name type="common">Wood tiger moth</name>
    <name type="synonym">Phalaena plantaginis</name>
    <dbReference type="NCBI Taxonomy" id="874455"/>
    <lineage>
        <taxon>Eukaryota</taxon>
        <taxon>Metazoa</taxon>
        <taxon>Ecdysozoa</taxon>
        <taxon>Arthropoda</taxon>
        <taxon>Hexapoda</taxon>
        <taxon>Insecta</taxon>
        <taxon>Pterygota</taxon>
        <taxon>Neoptera</taxon>
        <taxon>Endopterygota</taxon>
        <taxon>Lepidoptera</taxon>
        <taxon>Glossata</taxon>
        <taxon>Ditrysia</taxon>
        <taxon>Noctuoidea</taxon>
        <taxon>Erebidae</taxon>
        <taxon>Arctiinae</taxon>
        <taxon>Arctia</taxon>
    </lineage>
</organism>
<dbReference type="Pfam" id="PF15884">
    <property type="entry name" value="QIL1"/>
    <property type="match status" value="1"/>
</dbReference>
<comment type="caution">
    <text evidence="3">The sequence shown here is derived from an EMBL/GenBank/DDBJ whole genome shotgun (WGS) entry which is preliminary data.</text>
</comment>
<keyword evidence="1" id="KW-0999">Mitochondrion inner membrane</keyword>
<dbReference type="EMBL" id="CADEBC010000525">
    <property type="protein sequence ID" value="CAB3246347.1"/>
    <property type="molecule type" value="Genomic_DNA"/>
</dbReference>
<dbReference type="OrthoDB" id="6971227at2759"/>
<dbReference type="Proteomes" id="UP000494256">
    <property type="component" value="Unassembled WGS sequence"/>
</dbReference>
<comment type="function">
    <text evidence="1">Component of the MICOS complex, a large protein complex of the mitochondrial inner membrane that plays crucial roles in the maintenance of crista junctions, inner membrane architecture, and formation of contact sites to the outer membrane.</text>
</comment>
<proteinExistence type="inferred from homology"/>
<evidence type="ECO:0000313" key="5">
    <source>
        <dbReference type="Proteomes" id="UP000494256"/>
    </source>
</evidence>
<comment type="subunit">
    <text evidence="1">Component of the mitochondrial contact site and cristae organizing system (MICOS) complex.</text>
</comment>
<comment type="similarity">
    <text evidence="1">Belongs to the MICOS complex subunit Mic13 family.</text>
</comment>